<dbReference type="EMBL" id="JAAALK010000289">
    <property type="protein sequence ID" value="KAG8049971.1"/>
    <property type="molecule type" value="Genomic_DNA"/>
</dbReference>
<evidence type="ECO:0000313" key="3">
    <source>
        <dbReference type="Proteomes" id="UP000729402"/>
    </source>
</evidence>
<organism evidence="2 3">
    <name type="scientific">Zizania palustris</name>
    <name type="common">Northern wild rice</name>
    <dbReference type="NCBI Taxonomy" id="103762"/>
    <lineage>
        <taxon>Eukaryota</taxon>
        <taxon>Viridiplantae</taxon>
        <taxon>Streptophyta</taxon>
        <taxon>Embryophyta</taxon>
        <taxon>Tracheophyta</taxon>
        <taxon>Spermatophyta</taxon>
        <taxon>Magnoliopsida</taxon>
        <taxon>Liliopsida</taxon>
        <taxon>Poales</taxon>
        <taxon>Poaceae</taxon>
        <taxon>BOP clade</taxon>
        <taxon>Oryzoideae</taxon>
        <taxon>Oryzeae</taxon>
        <taxon>Zizaniinae</taxon>
        <taxon>Zizania</taxon>
    </lineage>
</organism>
<dbReference type="Proteomes" id="UP000729402">
    <property type="component" value="Unassembled WGS sequence"/>
</dbReference>
<evidence type="ECO:0000313" key="2">
    <source>
        <dbReference type="EMBL" id="KAG8049971.1"/>
    </source>
</evidence>
<comment type="caution">
    <text evidence="2">The sequence shown here is derived from an EMBL/GenBank/DDBJ whole genome shotgun (WGS) entry which is preliminary data.</text>
</comment>
<evidence type="ECO:0000256" key="1">
    <source>
        <dbReference type="SAM" id="MobiDB-lite"/>
    </source>
</evidence>
<name>A0A8J5S4R4_ZIZPA</name>
<reference evidence="2" key="2">
    <citation type="submission" date="2021-02" db="EMBL/GenBank/DDBJ databases">
        <authorList>
            <person name="Kimball J.A."/>
            <person name="Haas M.W."/>
            <person name="Macchietto M."/>
            <person name="Kono T."/>
            <person name="Duquette J."/>
            <person name="Shao M."/>
        </authorList>
    </citation>
    <scope>NUCLEOTIDE SEQUENCE</scope>
    <source>
        <tissue evidence="2">Fresh leaf tissue</tissue>
    </source>
</reference>
<sequence length="307" mass="34798">MAKSRFFASEPPHARAPANARRFSPRPVAVSDSDSSSTSVDHTSPPNRSQRGLVLDRIHHRRRRQGSQPKPHPAVMFDRVAADLTCSGVTKSTTVKGRVTAGTNPFTQRHPLLRPSCDPVTRAAFVGAAGRRPQPGREMFLGCNCYFEGKPKVHDGDDCEDHRPTKGPMKKRRKYIVESDDEEFDCGDQNSMYLNNPSNVTVSHAPEFVRREFYSCRISLMNLFGARMLVFPSTLLPEKYQSTYMEHYLWSAFKRKEEQQQATGASEHQQRGSDQCCKKDVASNKHDEVQCRDDQYIMQETLATRSM</sequence>
<proteinExistence type="predicted"/>
<protein>
    <submittedName>
        <fullName evidence="2">Uncharacterized protein</fullName>
    </submittedName>
</protein>
<dbReference type="OrthoDB" id="787165at2759"/>
<feature type="compositionally biased region" description="Low complexity" evidence="1">
    <location>
        <begin position="15"/>
        <end position="46"/>
    </location>
</feature>
<gene>
    <name evidence="2" type="ORF">GUJ93_ZPchr0009g419</name>
</gene>
<feature type="region of interest" description="Disordered" evidence="1">
    <location>
        <begin position="1"/>
        <end position="53"/>
    </location>
</feature>
<accession>A0A8J5S4R4</accession>
<keyword evidence="3" id="KW-1185">Reference proteome</keyword>
<dbReference type="AlphaFoldDB" id="A0A8J5S4R4"/>
<reference evidence="2" key="1">
    <citation type="journal article" date="2021" name="bioRxiv">
        <title>Whole Genome Assembly and Annotation of Northern Wild Rice, Zizania palustris L., Supports a Whole Genome Duplication in the Zizania Genus.</title>
        <authorList>
            <person name="Haas M."/>
            <person name="Kono T."/>
            <person name="Macchietto M."/>
            <person name="Millas R."/>
            <person name="McGilp L."/>
            <person name="Shao M."/>
            <person name="Duquette J."/>
            <person name="Hirsch C.N."/>
            <person name="Kimball J."/>
        </authorList>
    </citation>
    <scope>NUCLEOTIDE SEQUENCE</scope>
    <source>
        <tissue evidence="2">Fresh leaf tissue</tissue>
    </source>
</reference>